<sequence length="218" mass="23889">MGRTEDLAQAIGDILRQAGEREGLLEVLLRDFALEVSLAIDESEWHIGSPATESEDGSIGLARNVYLLGGRRLKQALPELGRSVVFVKAIVDVFLRESLRQKKFEETVHGSCFEVMFEVSTGIFLGKKDPGQKPRLWPEDTKMSYLIGIVIGEHLSGFIGSAADLPKSKAAVVICRKMSERTPDKPFTFGQLYADLNLAIFKKSDSSAKSVSLLSASS</sequence>
<dbReference type="AlphaFoldDB" id="A0A0G1U6U2"/>
<dbReference type="EMBL" id="LCPC01000004">
    <property type="protein sequence ID" value="KKU89826.1"/>
    <property type="molecule type" value="Genomic_DNA"/>
</dbReference>
<reference evidence="1 2" key="1">
    <citation type="journal article" date="2015" name="Nature">
        <title>rRNA introns, odd ribosomes, and small enigmatic genomes across a large radiation of phyla.</title>
        <authorList>
            <person name="Brown C.T."/>
            <person name="Hug L.A."/>
            <person name="Thomas B.C."/>
            <person name="Sharon I."/>
            <person name="Castelle C.J."/>
            <person name="Singh A."/>
            <person name="Wilkins M.J."/>
            <person name="Williams K.H."/>
            <person name="Banfield J.F."/>
        </authorList>
    </citation>
    <scope>NUCLEOTIDE SEQUENCE [LARGE SCALE GENOMIC DNA]</scope>
</reference>
<dbReference type="Proteomes" id="UP000034403">
    <property type="component" value="Unassembled WGS sequence"/>
</dbReference>
<protein>
    <submittedName>
        <fullName evidence="1">Uncharacterized protein</fullName>
    </submittedName>
</protein>
<accession>A0A0G1U6U2</accession>
<proteinExistence type="predicted"/>
<gene>
    <name evidence="1" type="ORF">UY20_C0004G0008</name>
</gene>
<evidence type="ECO:0000313" key="1">
    <source>
        <dbReference type="EMBL" id="KKU89826.1"/>
    </source>
</evidence>
<name>A0A0G1U6U2_9BACT</name>
<organism evidence="1 2">
    <name type="scientific">Candidatus Yanofskybacteria bacterium GW2011_GWA1_48_10</name>
    <dbReference type="NCBI Taxonomy" id="1619022"/>
    <lineage>
        <taxon>Bacteria</taxon>
        <taxon>Candidatus Yanofskyibacteriota</taxon>
    </lineage>
</organism>
<comment type="caution">
    <text evidence="1">The sequence shown here is derived from an EMBL/GenBank/DDBJ whole genome shotgun (WGS) entry which is preliminary data.</text>
</comment>
<evidence type="ECO:0000313" key="2">
    <source>
        <dbReference type="Proteomes" id="UP000034403"/>
    </source>
</evidence>